<proteinExistence type="predicted"/>
<organism evidence="1 2">
    <name type="scientific">Xanthomonas theicola</name>
    <dbReference type="NCBI Taxonomy" id="56464"/>
    <lineage>
        <taxon>Bacteria</taxon>
        <taxon>Pseudomonadati</taxon>
        <taxon>Pseudomonadota</taxon>
        <taxon>Gammaproteobacteria</taxon>
        <taxon>Lysobacterales</taxon>
        <taxon>Lysobacteraceae</taxon>
        <taxon>Xanthomonas</taxon>
    </lineage>
</organism>
<protein>
    <submittedName>
        <fullName evidence="1">Uncharacterized protein</fullName>
    </submittedName>
</protein>
<dbReference type="AlphaFoldDB" id="A0A2S6ZBY2"/>
<sequence length="115" mass="12617">MLPYATLLMARRPQGSVLGAVDAFYEWQGAPLLFLVAEDALQDAQHLHQIRRLLAMRGDAPYLGVVAPGRLDVYRIALDRHSPQQAMMDMGDHAPVTTLARLGNGRPEVASGRRG</sequence>
<keyword evidence="2" id="KW-1185">Reference proteome</keyword>
<dbReference type="Proteomes" id="UP000239898">
    <property type="component" value="Unassembled WGS sequence"/>
</dbReference>
<dbReference type="EMBL" id="MIGX01000114">
    <property type="protein sequence ID" value="PPT83802.1"/>
    <property type="molecule type" value="Genomic_DNA"/>
</dbReference>
<name>A0A2S6ZBY2_9XANT</name>
<evidence type="ECO:0000313" key="1">
    <source>
        <dbReference type="EMBL" id="PPT83802.1"/>
    </source>
</evidence>
<dbReference type="RefSeq" id="WP_128421450.1">
    <property type="nucleotide sequence ID" value="NZ_CP049017.1"/>
</dbReference>
<evidence type="ECO:0000313" key="2">
    <source>
        <dbReference type="Proteomes" id="UP000239898"/>
    </source>
</evidence>
<reference evidence="1 2" key="1">
    <citation type="submission" date="2016-08" db="EMBL/GenBank/DDBJ databases">
        <title>Evolution of the type three secretion system and type three effector repertoires in Xanthomonas.</title>
        <authorList>
            <person name="Merda D."/>
            <person name="Briand M."/>
            <person name="Bosis E."/>
            <person name="Rousseau C."/>
            <person name="Portier P."/>
            <person name="Jacques M.-A."/>
            <person name="Fischer-Le Saux M."/>
        </authorList>
    </citation>
    <scope>NUCLEOTIDE SEQUENCE [LARGE SCALE GENOMIC DNA]</scope>
    <source>
        <strain evidence="1 2">CFBP 4691</strain>
    </source>
</reference>
<gene>
    <name evidence="1" type="ORF">XthCFBP4691_16765</name>
</gene>
<accession>A0A2S6ZBY2</accession>
<comment type="caution">
    <text evidence="1">The sequence shown here is derived from an EMBL/GenBank/DDBJ whole genome shotgun (WGS) entry which is preliminary data.</text>
</comment>